<dbReference type="InterPro" id="IPR036964">
    <property type="entry name" value="RASGEF_cat_dom_sf"/>
</dbReference>
<dbReference type="PROSITE" id="PS50009">
    <property type="entry name" value="RASGEF_CAT"/>
    <property type="match status" value="1"/>
</dbReference>
<dbReference type="GO" id="GO:0005085">
    <property type="term" value="F:guanyl-nucleotide exchange factor activity"/>
    <property type="evidence" value="ECO:0007669"/>
    <property type="project" value="UniProtKB-KW"/>
</dbReference>
<dbReference type="SUPFAM" id="SSF50156">
    <property type="entry name" value="PDZ domain-like"/>
    <property type="match status" value="1"/>
</dbReference>
<comment type="similarity">
    <text evidence="1">Belongs to the RAPGEF2 family.</text>
</comment>
<dbReference type="SUPFAM" id="SSF51206">
    <property type="entry name" value="cAMP-binding domain-like"/>
    <property type="match status" value="1"/>
</dbReference>
<dbReference type="InterPro" id="IPR014710">
    <property type="entry name" value="RmlC-like_jellyroll"/>
</dbReference>
<comment type="caution">
    <text evidence="10">The sequence shown here is derived from an EMBL/GenBank/DDBJ whole genome shotgun (WGS) entry which is preliminary data.</text>
</comment>
<feature type="region of interest" description="Disordered" evidence="4">
    <location>
        <begin position="605"/>
        <end position="658"/>
    </location>
</feature>
<dbReference type="CDD" id="cd06755">
    <property type="entry name" value="PDZ_RapGEF2_RapGEF6-like"/>
    <property type="match status" value="1"/>
</dbReference>
<dbReference type="SMART" id="SM00229">
    <property type="entry name" value="RasGEFN"/>
    <property type="match status" value="1"/>
</dbReference>
<dbReference type="SMART" id="SM00228">
    <property type="entry name" value="PDZ"/>
    <property type="match status" value="1"/>
</dbReference>
<dbReference type="SMART" id="SM00100">
    <property type="entry name" value="cNMP"/>
    <property type="match status" value="1"/>
</dbReference>
<dbReference type="SUPFAM" id="SSF48366">
    <property type="entry name" value="Ras GEF"/>
    <property type="match status" value="1"/>
</dbReference>
<feature type="compositionally biased region" description="Basic and acidic residues" evidence="4">
    <location>
        <begin position="639"/>
        <end position="653"/>
    </location>
</feature>
<feature type="region of interest" description="Disordered" evidence="4">
    <location>
        <begin position="1171"/>
        <end position="1283"/>
    </location>
</feature>
<dbReference type="PROSITE" id="PS50212">
    <property type="entry name" value="RASGEF_NTER"/>
    <property type="match status" value="1"/>
</dbReference>
<proteinExistence type="inferred from homology"/>
<reference evidence="10 11" key="1">
    <citation type="journal article" date="2021" name="Elife">
        <title>Chloroplast acquisition without the gene transfer in kleptoplastic sea slugs, Plakobranchus ocellatus.</title>
        <authorList>
            <person name="Maeda T."/>
            <person name="Takahashi S."/>
            <person name="Yoshida T."/>
            <person name="Shimamura S."/>
            <person name="Takaki Y."/>
            <person name="Nagai Y."/>
            <person name="Toyoda A."/>
            <person name="Suzuki Y."/>
            <person name="Arimoto A."/>
            <person name="Ishii H."/>
            <person name="Satoh N."/>
            <person name="Nishiyama T."/>
            <person name="Hasebe M."/>
            <person name="Maruyama T."/>
            <person name="Minagawa J."/>
            <person name="Obokata J."/>
            <person name="Shigenobu S."/>
        </authorList>
    </citation>
    <scope>NUCLEOTIDE SEQUENCE [LARGE SCALE GENOMIC DNA]</scope>
</reference>
<evidence type="ECO:0000256" key="1">
    <source>
        <dbReference type="ARBA" id="ARBA00010829"/>
    </source>
</evidence>
<dbReference type="InterPro" id="IPR023578">
    <property type="entry name" value="Ras_GEF_dom_sf"/>
</dbReference>
<dbReference type="Pfam" id="PF00617">
    <property type="entry name" value="RasGEF"/>
    <property type="match status" value="1"/>
</dbReference>
<dbReference type="InterPro" id="IPR000595">
    <property type="entry name" value="cNMP-bd_dom"/>
</dbReference>
<evidence type="ECO:0000256" key="2">
    <source>
        <dbReference type="ARBA" id="ARBA00022658"/>
    </source>
</evidence>
<dbReference type="SMART" id="SM00314">
    <property type="entry name" value="RA"/>
    <property type="match status" value="1"/>
</dbReference>
<dbReference type="Proteomes" id="UP000735302">
    <property type="component" value="Unassembled WGS sequence"/>
</dbReference>
<feature type="region of interest" description="Disordered" evidence="4">
    <location>
        <begin position="676"/>
        <end position="721"/>
    </location>
</feature>
<dbReference type="CDD" id="cd06224">
    <property type="entry name" value="REM"/>
    <property type="match status" value="1"/>
</dbReference>
<dbReference type="PROSITE" id="PS50042">
    <property type="entry name" value="CNMP_BINDING_3"/>
    <property type="match status" value="1"/>
</dbReference>
<dbReference type="CDD" id="cd00038">
    <property type="entry name" value="CAP_ED"/>
    <property type="match status" value="1"/>
</dbReference>
<dbReference type="InterPro" id="IPR000159">
    <property type="entry name" value="RA_dom"/>
</dbReference>
<dbReference type="SMART" id="SM00147">
    <property type="entry name" value="RasGEF"/>
    <property type="match status" value="1"/>
</dbReference>
<feature type="compositionally biased region" description="Low complexity" evidence="4">
    <location>
        <begin position="136"/>
        <end position="155"/>
    </location>
</feature>
<evidence type="ECO:0000313" key="11">
    <source>
        <dbReference type="Proteomes" id="UP000735302"/>
    </source>
</evidence>
<dbReference type="GO" id="GO:0007265">
    <property type="term" value="P:Ras protein signal transduction"/>
    <property type="evidence" value="ECO:0007669"/>
    <property type="project" value="TreeGrafter"/>
</dbReference>
<dbReference type="Pfam" id="PF00788">
    <property type="entry name" value="RA"/>
    <property type="match status" value="1"/>
</dbReference>
<evidence type="ECO:0000259" key="8">
    <source>
        <dbReference type="PROSITE" id="PS50200"/>
    </source>
</evidence>
<protein>
    <submittedName>
        <fullName evidence="10">Rap guanine nucleotide exchange factor 2</fullName>
    </submittedName>
</protein>
<dbReference type="Gene3D" id="1.20.870.10">
    <property type="entry name" value="Son of sevenless (SoS) protein Chain: S domain 1"/>
    <property type="match status" value="1"/>
</dbReference>
<dbReference type="InterPro" id="IPR001478">
    <property type="entry name" value="PDZ"/>
</dbReference>
<dbReference type="Gene3D" id="1.10.840.10">
    <property type="entry name" value="Ras guanine-nucleotide exchange factors catalytic domain"/>
    <property type="match status" value="1"/>
</dbReference>
<dbReference type="SUPFAM" id="SSF54236">
    <property type="entry name" value="Ubiquitin-like"/>
    <property type="match status" value="1"/>
</dbReference>
<dbReference type="InterPro" id="IPR000651">
    <property type="entry name" value="Ras-like_Gua-exchang_fac_N"/>
</dbReference>
<dbReference type="InterPro" id="IPR029071">
    <property type="entry name" value="Ubiquitin-like_domsf"/>
</dbReference>
<feature type="compositionally biased region" description="Acidic residues" evidence="4">
    <location>
        <begin position="1401"/>
        <end position="1410"/>
    </location>
</feature>
<dbReference type="Gene3D" id="2.60.120.10">
    <property type="entry name" value="Jelly Rolls"/>
    <property type="match status" value="1"/>
</dbReference>
<feature type="domain" description="Cyclic nucleotide-binding" evidence="6">
    <location>
        <begin position="263"/>
        <end position="363"/>
    </location>
</feature>
<evidence type="ECO:0000256" key="4">
    <source>
        <dbReference type="SAM" id="MobiDB-lite"/>
    </source>
</evidence>
<dbReference type="PROSITE" id="PS00720">
    <property type="entry name" value="RASGEF"/>
    <property type="match status" value="1"/>
</dbReference>
<dbReference type="GO" id="GO:0016324">
    <property type="term" value="C:apical plasma membrane"/>
    <property type="evidence" value="ECO:0007669"/>
    <property type="project" value="TreeGrafter"/>
</dbReference>
<feature type="region of interest" description="Disordered" evidence="4">
    <location>
        <begin position="1120"/>
        <end position="1144"/>
    </location>
</feature>
<feature type="domain" description="PDZ" evidence="7">
    <location>
        <begin position="512"/>
        <end position="583"/>
    </location>
</feature>
<evidence type="ECO:0000256" key="3">
    <source>
        <dbReference type="PROSITE-ProRule" id="PRU00168"/>
    </source>
</evidence>
<feature type="domain" description="N-terminal Ras-GEF" evidence="9">
    <location>
        <begin position="394"/>
        <end position="508"/>
    </location>
</feature>
<organism evidence="10 11">
    <name type="scientific">Plakobranchus ocellatus</name>
    <dbReference type="NCBI Taxonomy" id="259542"/>
    <lineage>
        <taxon>Eukaryota</taxon>
        <taxon>Metazoa</taxon>
        <taxon>Spiralia</taxon>
        <taxon>Lophotrochozoa</taxon>
        <taxon>Mollusca</taxon>
        <taxon>Gastropoda</taxon>
        <taxon>Heterobranchia</taxon>
        <taxon>Euthyneura</taxon>
        <taxon>Panpulmonata</taxon>
        <taxon>Sacoglossa</taxon>
        <taxon>Placobranchoidea</taxon>
        <taxon>Plakobranchidae</taxon>
        <taxon>Plakobranchus</taxon>
    </lineage>
</organism>
<dbReference type="InterPro" id="IPR018490">
    <property type="entry name" value="cNMP-bd_dom_sf"/>
</dbReference>
<dbReference type="PROSITE" id="PS50200">
    <property type="entry name" value="RA"/>
    <property type="match status" value="1"/>
</dbReference>
<dbReference type="Gene3D" id="2.30.42.10">
    <property type="match status" value="1"/>
</dbReference>
<dbReference type="PROSITE" id="PS50106">
    <property type="entry name" value="PDZ"/>
    <property type="match status" value="1"/>
</dbReference>
<dbReference type="EMBL" id="BLXT01003784">
    <property type="protein sequence ID" value="GFO06772.1"/>
    <property type="molecule type" value="Genomic_DNA"/>
</dbReference>
<dbReference type="InterPro" id="IPR008937">
    <property type="entry name" value="Ras-like_GEF"/>
</dbReference>
<evidence type="ECO:0000259" key="7">
    <source>
        <dbReference type="PROSITE" id="PS50106"/>
    </source>
</evidence>
<feature type="compositionally biased region" description="Basic and acidic residues" evidence="4">
    <location>
        <begin position="605"/>
        <end position="617"/>
    </location>
</feature>
<evidence type="ECO:0000259" key="9">
    <source>
        <dbReference type="PROSITE" id="PS50212"/>
    </source>
</evidence>
<sequence length="1410" mass="157701">MVVLKNRTFTKWSKDIINMDHPHLSLFKTLGWNIPLFECIVISRTQIDYPDAAAMQSASNARAVVSASNLDLLLTHNNNSNHLGFGHTGVSGGSFGAGGGSNSSVGLERPIRRMHSDSVVGDQHQQLHQQLTHDQLAGFPPLPLNLGGEPPGSGLSMTSANNSKRCSRASDTSSAYSGSDVMHNSLEEADVMVMPGMDTGLGDMDLSGLAESMVDSDDEEGYAESTESFSIRDAERDCLEKEPAERTNEDIQILLNFTQHLKAFSNMTEHTRRLLCEVMVFAIVPKEDTIVMKHGEELDSWSVILNGEVEITRPSGSTERLSMGDSFGIRPTMEKLYHHGVMRTICNDCQFVCIDQSSYYRILHQGEENIKKHEEKGQVVMVTEHRELDGGNRKGHIVIRGTPERLMQHLVESHSAIDPNYVDDFLLTYRTFLKSPLDLVKHLLEWFKTNDLKTSVTRVVLLWVNNHFNDFETSPDMCDFLEHFECLLEREKMMGQMSLLNMACAAKARLRTVTLTRATREEILPFSILGGHERGKGIFVTKVQHASKAAEAGLKRGDQILEVNGHKFEQIYYNKALEILRGTTHLSIVVKSNLQEFKDMLRASEKNTPRKVKREDGNIPNPKQRLSVPDLDATVPNFHTDHSKGGDKPEKRSSISLFGTNSRLRKALTRINLMPKSLNGDASSINHSDESLYSKPSRKSSTSSSSSNPGGGTLLGSHLSASNPDITTMGLIVDDRNEMPEHVVKVYKSDQSFKYLLIHKETTAKEIVMLALQEFGITDPSCNYSLREVTVEMEKFIKSKRLPDTLSNLPERLNLNGRYYLKNNLTSEPLIPDELIGQLLAESKISLVQLEPREVAWQLTLNDYKVFREIEPTEYVDDLYGLDSKFGCHQLHKFAELVNKEMFWVVTEICSEPNLVKRTKLLKHFIKIAKHCKDSKNFNSMFAILSGLGHGSISRLKLTWERLPSKYSKLFQDLQSFMDPSRNMAKYRNLINSEHVQPPYIPFYPIFKKDLTFIHLGNDSEVDGLINFEKLRMIAKEVRHICNICSTKYDANNMFLAPNNSFQSALVSGMTTLKRTKNRRGSALPNAKKMYEEAQMVRRVRSYLSNMPVSEEDKLAELSNQCEASLRKREQSPSLNNSPNLEEKRIMAPTGPKFGAESPGAVRKLMALSDKVKPHNPKVPVGKVMVSPSPARKSGGPTSPRIGPSRPVPVNLTPESTCLGGGHHRKQPSRTGSVGSTESQSPTGSTRGLKNQYSSENDSGRSSIGSNISPPQHRRLTTPSGPHYCHVAVAGSATLNNRPPLPSYQTVMHNSAMMNPGVNYPSTLPSMRRPPLPGYQEATNMARRQQQQQFNLYQHHPHHQYHQQPQPHRSYSHDNSGMFIGVGHGPVTSSDSDYDTPTADGPDEEQVSAV</sequence>
<feature type="region of interest" description="Disordered" evidence="4">
    <location>
        <begin position="136"/>
        <end position="180"/>
    </location>
</feature>
<dbReference type="Pfam" id="PF00618">
    <property type="entry name" value="RasGEF_N"/>
    <property type="match status" value="1"/>
</dbReference>
<feature type="compositionally biased region" description="Polar residues" evidence="4">
    <location>
        <begin position="156"/>
        <end position="177"/>
    </location>
</feature>
<dbReference type="InterPro" id="IPR036034">
    <property type="entry name" value="PDZ_sf"/>
</dbReference>
<dbReference type="InterPro" id="IPR001895">
    <property type="entry name" value="RASGEF_cat_dom"/>
</dbReference>
<dbReference type="CDD" id="cd00155">
    <property type="entry name" value="RasGEF"/>
    <property type="match status" value="1"/>
</dbReference>
<keyword evidence="2 3" id="KW-0344">Guanine-nucleotide releasing factor</keyword>
<feature type="compositionally biased region" description="Low complexity" evidence="4">
    <location>
        <begin position="699"/>
        <end position="708"/>
    </location>
</feature>
<name>A0AAV4AHN6_9GAST</name>
<dbReference type="InterPro" id="IPR019804">
    <property type="entry name" value="Ras_G-nucl-exch_fac_CS"/>
</dbReference>
<feature type="domain" description="Ras-GEF" evidence="5">
    <location>
        <begin position="851"/>
        <end position="1078"/>
    </location>
</feature>
<evidence type="ECO:0000259" key="5">
    <source>
        <dbReference type="PROSITE" id="PS50009"/>
    </source>
</evidence>
<evidence type="ECO:0000259" key="6">
    <source>
        <dbReference type="PROSITE" id="PS50042"/>
    </source>
</evidence>
<feature type="compositionally biased region" description="Polar residues" evidence="4">
    <location>
        <begin position="1229"/>
        <end position="1270"/>
    </location>
</feature>
<accession>A0AAV4AHN6</accession>
<feature type="domain" description="Ras-associating" evidence="8">
    <location>
        <begin position="740"/>
        <end position="826"/>
    </location>
</feature>
<keyword evidence="11" id="KW-1185">Reference proteome</keyword>
<dbReference type="PANTHER" id="PTHR23113:SF249">
    <property type="entry name" value="RAP GUANINE NUCLEOTIDE EXCHANGE FACTOR 6"/>
    <property type="match status" value="1"/>
</dbReference>
<dbReference type="CDD" id="cd01785">
    <property type="entry name" value="RA_PDZ-GEF1"/>
    <property type="match status" value="1"/>
</dbReference>
<feature type="region of interest" description="Disordered" evidence="4">
    <location>
        <begin position="1382"/>
        <end position="1410"/>
    </location>
</feature>
<gene>
    <name evidence="10" type="ORF">PoB_003327700</name>
</gene>
<dbReference type="Pfam" id="PF00595">
    <property type="entry name" value="PDZ"/>
    <property type="match status" value="1"/>
</dbReference>
<evidence type="ECO:0000313" key="10">
    <source>
        <dbReference type="EMBL" id="GFO06772.1"/>
    </source>
</evidence>
<dbReference type="PANTHER" id="PTHR23113">
    <property type="entry name" value="GUANINE NUCLEOTIDE EXCHANGE FACTOR"/>
    <property type="match status" value="1"/>
</dbReference>